<dbReference type="SUPFAM" id="SSF56300">
    <property type="entry name" value="Metallo-dependent phosphatases"/>
    <property type="match status" value="1"/>
</dbReference>
<dbReference type="GO" id="GO:0009166">
    <property type="term" value="P:nucleotide catabolic process"/>
    <property type="evidence" value="ECO:0007669"/>
    <property type="project" value="InterPro"/>
</dbReference>
<accession>A0A1V9YTS5</accession>
<dbReference type="InterPro" id="IPR004843">
    <property type="entry name" value="Calcineurin-like_PHP"/>
</dbReference>
<feature type="domain" description="Calcineurin-like phosphoesterase" evidence="1">
    <location>
        <begin position="22"/>
        <end position="190"/>
    </location>
</feature>
<protein>
    <submittedName>
        <fullName evidence="2">Calcineurin-like phosphoesterase</fullName>
    </submittedName>
</protein>
<keyword evidence="3" id="KW-1185">Reference proteome</keyword>
<dbReference type="InterPro" id="IPR006179">
    <property type="entry name" value="5_nucleotidase/apyrase"/>
</dbReference>
<dbReference type="InterPro" id="IPR029052">
    <property type="entry name" value="Metallo-depent_PP-like"/>
</dbReference>
<dbReference type="PRINTS" id="PR01607">
    <property type="entry name" value="APYRASEFAMLY"/>
</dbReference>
<feature type="non-terminal residue" evidence="2">
    <location>
        <position position="269"/>
    </location>
</feature>
<dbReference type="Proteomes" id="UP000243579">
    <property type="component" value="Unassembled WGS sequence"/>
</dbReference>
<dbReference type="PANTHER" id="PTHR11575">
    <property type="entry name" value="5'-NUCLEOTIDASE-RELATED"/>
    <property type="match status" value="1"/>
</dbReference>
<dbReference type="STRING" id="1202772.A0A1V9YTS5"/>
<evidence type="ECO:0000313" key="2">
    <source>
        <dbReference type="EMBL" id="OQR89128.1"/>
    </source>
</evidence>
<comment type="caution">
    <text evidence="2">The sequence shown here is derived from an EMBL/GenBank/DDBJ whole genome shotgun (WGS) entry which is preliminary data.</text>
</comment>
<dbReference type="Pfam" id="PF00149">
    <property type="entry name" value="Metallophos"/>
    <property type="match status" value="1"/>
</dbReference>
<evidence type="ECO:0000259" key="1">
    <source>
        <dbReference type="Pfam" id="PF00149"/>
    </source>
</evidence>
<dbReference type="OrthoDB" id="10252235at2759"/>
<dbReference type="EMBL" id="JNBR01000925">
    <property type="protein sequence ID" value="OQR89128.1"/>
    <property type="molecule type" value="Genomic_DNA"/>
</dbReference>
<gene>
    <name evidence="2" type="ORF">ACHHYP_06460</name>
</gene>
<dbReference type="AlphaFoldDB" id="A0A1V9YTS5"/>
<evidence type="ECO:0000313" key="3">
    <source>
        <dbReference type="Proteomes" id="UP000243579"/>
    </source>
</evidence>
<dbReference type="GO" id="GO:0016787">
    <property type="term" value="F:hydrolase activity"/>
    <property type="evidence" value="ECO:0007669"/>
    <property type="project" value="InterPro"/>
</dbReference>
<name>A0A1V9YTS5_ACHHY</name>
<dbReference type="Gene3D" id="3.60.21.10">
    <property type="match status" value="1"/>
</dbReference>
<proteinExistence type="predicted"/>
<sequence length="269" mass="29210">MAELATLLARERAMIPTTHTTLTTINGDFLSASQAGEYYKGAHMIDILNHMHIDLSVFGNHEFDFGADVLADRVRESRFQWLGANVREKATGRPFAETPETLLLPLGPDGALTLGVFGVCTPETPQLSFPGDRVVFEELVATAERCVASLEAQGADVVLALTHVSLANDKLLARRVPRIDVIVGGHDHDPVTLYQGRTFIHKSGQNAMWLGRLDLTVAKRGAKVLVAPQWAMRLNRHLPPEPTVAALVAKYMARFASDDAVAAAARALA</sequence>
<organism evidence="2 3">
    <name type="scientific">Achlya hypogyna</name>
    <name type="common">Oomycete</name>
    <name type="synonym">Protoachlya hypogyna</name>
    <dbReference type="NCBI Taxonomy" id="1202772"/>
    <lineage>
        <taxon>Eukaryota</taxon>
        <taxon>Sar</taxon>
        <taxon>Stramenopiles</taxon>
        <taxon>Oomycota</taxon>
        <taxon>Saprolegniomycetes</taxon>
        <taxon>Saprolegniales</taxon>
        <taxon>Achlyaceae</taxon>
        <taxon>Achlya</taxon>
    </lineage>
</organism>
<dbReference type="PANTHER" id="PTHR11575:SF48">
    <property type="entry name" value="5'-NUCLEOTIDASE"/>
    <property type="match status" value="1"/>
</dbReference>
<reference evidence="2 3" key="1">
    <citation type="journal article" date="2014" name="Genome Biol. Evol.">
        <title>The secreted proteins of Achlya hypogyna and Thraustotheca clavata identify the ancestral oomycete secretome and reveal gene acquisitions by horizontal gene transfer.</title>
        <authorList>
            <person name="Misner I."/>
            <person name="Blouin N."/>
            <person name="Leonard G."/>
            <person name="Richards T.A."/>
            <person name="Lane C.E."/>
        </authorList>
    </citation>
    <scope>NUCLEOTIDE SEQUENCE [LARGE SCALE GENOMIC DNA]</scope>
    <source>
        <strain evidence="2 3">ATCC 48635</strain>
    </source>
</reference>